<reference evidence="8 9" key="1">
    <citation type="journal article" date="2016" name="Nat. Commun.">
        <title>Extremotolerant tardigrade genome and improved radiotolerance of human cultured cells by tardigrade-unique protein.</title>
        <authorList>
            <person name="Hashimoto T."/>
            <person name="Horikawa D.D."/>
            <person name="Saito Y."/>
            <person name="Kuwahara H."/>
            <person name="Kozuka-Hata H."/>
            <person name="Shin-I T."/>
            <person name="Minakuchi Y."/>
            <person name="Ohishi K."/>
            <person name="Motoyama A."/>
            <person name="Aizu T."/>
            <person name="Enomoto A."/>
            <person name="Kondo K."/>
            <person name="Tanaka S."/>
            <person name="Hara Y."/>
            <person name="Koshikawa S."/>
            <person name="Sagara H."/>
            <person name="Miura T."/>
            <person name="Yokobori S."/>
            <person name="Miyagawa K."/>
            <person name="Suzuki Y."/>
            <person name="Kubo T."/>
            <person name="Oyama M."/>
            <person name="Kohara Y."/>
            <person name="Fujiyama A."/>
            <person name="Arakawa K."/>
            <person name="Katayama T."/>
            <person name="Toyoda A."/>
            <person name="Kunieda T."/>
        </authorList>
    </citation>
    <scope>NUCLEOTIDE SEQUENCE [LARGE SCALE GENOMIC DNA]</scope>
    <source>
        <strain evidence="8 9">YOKOZUNA-1</strain>
    </source>
</reference>
<keyword evidence="9" id="KW-1185">Reference proteome</keyword>
<feature type="compositionally biased region" description="Low complexity" evidence="6">
    <location>
        <begin position="520"/>
        <end position="532"/>
    </location>
</feature>
<dbReference type="Pfam" id="PF00076">
    <property type="entry name" value="RRM_1"/>
    <property type="match status" value="2"/>
</dbReference>
<evidence type="ECO:0000256" key="5">
    <source>
        <dbReference type="PROSITE-ProRule" id="PRU00176"/>
    </source>
</evidence>
<dbReference type="SMART" id="SM00360">
    <property type="entry name" value="RRM"/>
    <property type="match status" value="2"/>
</dbReference>
<feature type="compositionally biased region" description="Gly residues" evidence="6">
    <location>
        <begin position="107"/>
        <end position="122"/>
    </location>
</feature>
<comment type="caution">
    <text evidence="8">The sequence shown here is derived from an EMBL/GenBank/DDBJ whole genome shotgun (WGS) entry which is preliminary data.</text>
</comment>
<dbReference type="PRINTS" id="PR00961">
    <property type="entry name" value="HUDSXLRNA"/>
</dbReference>
<keyword evidence="1" id="KW-0677">Repeat</keyword>
<feature type="compositionally biased region" description="Polar residues" evidence="6">
    <location>
        <begin position="1"/>
        <end position="11"/>
    </location>
</feature>
<evidence type="ECO:0000256" key="4">
    <source>
        <dbReference type="ARBA" id="ARBA00039536"/>
    </source>
</evidence>
<dbReference type="SUPFAM" id="SSF54928">
    <property type="entry name" value="RNA-binding domain, RBD"/>
    <property type="match status" value="2"/>
</dbReference>
<evidence type="ECO:0000259" key="7">
    <source>
        <dbReference type="PROSITE" id="PS50102"/>
    </source>
</evidence>
<dbReference type="EMBL" id="BDGG01000002">
    <property type="protein sequence ID" value="GAU91999.1"/>
    <property type="molecule type" value="Genomic_DNA"/>
</dbReference>
<dbReference type="InterPro" id="IPR012677">
    <property type="entry name" value="Nucleotide-bd_a/b_plait_sf"/>
</dbReference>
<dbReference type="Gene3D" id="3.30.70.330">
    <property type="match status" value="2"/>
</dbReference>
<dbReference type="InterPro" id="IPR002343">
    <property type="entry name" value="Hud_Sxl_RNA"/>
</dbReference>
<evidence type="ECO:0000256" key="1">
    <source>
        <dbReference type="ARBA" id="ARBA00022737"/>
    </source>
</evidence>
<organism evidence="8 9">
    <name type="scientific">Ramazzottius varieornatus</name>
    <name type="common">Water bear</name>
    <name type="synonym">Tardigrade</name>
    <dbReference type="NCBI Taxonomy" id="947166"/>
    <lineage>
        <taxon>Eukaryota</taxon>
        <taxon>Metazoa</taxon>
        <taxon>Ecdysozoa</taxon>
        <taxon>Tardigrada</taxon>
        <taxon>Eutardigrada</taxon>
        <taxon>Parachela</taxon>
        <taxon>Hypsibioidea</taxon>
        <taxon>Ramazzottiidae</taxon>
        <taxon>Ramazzottius</taxon>
    </lineage>
</organism>
<dbReference type="Proteomes" id="UP000186922">
    <property type="component" value="Unassembled WGS sequence"/>
</dbReference>
<dbReference type="STRING" id="947166.A0A1D1UQK1"/>
<dbReference type="OrthoDB" id="271725at2759"/>
<dbReference type="AlphaFoldDB" id="A0A1D1UQK1"/>
<evidence type="ECO:0000256" key="3">
    <source>
        <dbReference type="ARBA" id="ARBA00037469"/>
    </source>
</evidence>
<gene>
    <name evidence="8" type="primary">RvY_04151-1</name>
    <name evidence="8" type="synonym">RvY_04151.1</name>
    <name evidence="8" type="ORF">RvY_04151</name>
</gene>
<evidence type="ECO:0000256" key="6">
    <source>
        <dbReference type="SAM" id="MobiDB-lite"/>
    </source>
</evidence>
<feature type="region of interest" description="Disordered" evidence="6">
    <location>
        <begin position="1"/>
        <end position="122"/>
    </location>
</feature>
<protein>
    <recommendedName>
        <fullName evidence="4">Protein alan shepard</fullName>
    </recommendedName>
</protein>
<accession>A0A1D1UQK1</accession>
<dbReference type="InterPro" id="IPR035979">
    <property type="entry name" value="RBD_domain_sf"/>
</dbReference>
<feature type="compositionally biased region" description="Polar residues" evidence="6">
    <location>
        <begin position="533"/>
        <end position="544"/>
    </location>
</feature>
<feature type="domain" description="RRM" evidence="7">
    <location>
        <begin position="206"/>
        <end position="284"/>
    </location>
</feature>
<feature type="compositionally biased region" description="Low complexity" evidence="6">
    <location>
        <begin position="71"/>
        <end position="100"/>
    </location>
</feature>
<comment type="function">
    <text evidence="3">Has a role in the perception of gravity.</text>
</comment>
<evidence type="ECO:0000313" key="9">
    <source>
        <dbReference type="Proteomes" id="UP000186922"/>
    </source>
</evidence>
<evidence type="ECO:0000256" key="2">
    <source>
        <dbReference type="ARBA" id="ARBA00022884"/>
    </source>
</evidence>
<feature type="domain" description="RRM" evidence="7">
    <location>
        <begin position="295"/>
        <end position="374"/>
    </location>
</feature>
<feature type="compositionally biased region" description="Polar residues" evidence="6">
    <location>
        <begin position="50"/>
        <end position="66"/>
    </location>
</feature>
<evidence type="ECO:0000313" key="8">
    <source>
        <dbReference type="EMBL" id="GAU91999.1"/>
    </source>
</evidence>
<feature type="region of interest" description="Disordered" evidence="6">
    <location>
        <begin position="496"/>
        <end position="544"/>
    </location>
</feature>
<dbReference type="CDD" id="cd12244">
    <property type="entry name" value="RRM2_MSSP"/>
    <property type="match status" value="1"/>
</dbReference>
<sequence>MDNTSTGSSPLTDGEVSKNDIGGRQSNNEDDDSKKTNRGVGQAQPGSARKMNNTQQPVNQGATTWRSPVPGQMQGNGINGGQTNTGMSPQGGQQQQQQRFPRPRAPGPGGMQAGGAGLGGGMLGGQGGAGGAAWPGASGQYGYRPPRYAQSGMNSQNLTAALGQYAQHQGLSMGGGQGGYGGRGMTMGGMGGMGGGMGGNEPLSKTNLYIRGLPANTTDRDLYNMCCVYGTINSTKAIIDKMNNTCKGYGFVDFEIQASAERALKELASRGMQVQMAKIRQAQDPQQFLQDPDPTNLYLANLSPYMGESDLEAMLQPYGHVVSTRVLRDIQQKSRGVGFARMETRDVCEKVIEVLNGKILAGSSEPLVVKFADSGNRRRNMQNRERGWGRMDNVGMGGYDQMGGGQNGMANSMMASIRYQMPQTATLGAYGQSWQPQYTLLPQQMTQMMPDNSAYSVTQLAAQMGQLGLSSAYNQSPYSQYGYNPQMYQAGLAQMQGASGGAGQGEEAQQSSALDGMNTSNGSHSNNQQQQNMTAVYSGYQQQK</sequence>
<dbReference type="GO" id="GO:0003723">
    <property type="term" value="F:RNA binding"/>
    <property type="evidence" value="ECO:0007669"/>
    <property type="project" value="UniProtKB-UniRule"/>
</dbReference>
<dbReference type="PROSITE" id="PS50102">
    <property type="entry name" value="RRM"/>
    <property type="match status" value="2"/>
</dbReference>
<dbReference type="PANTHER" id="PTHR24012">
    <property type="entry name" value="RNA BINDING PROTEIN"/>
    <property type="match status" value="1"/>
</dbReference>
<keyword evidence="2 5" id="KW-0694">RNA-binding</keyword>
<proteinExistence type="predicted"/>
<dbReference type="InterPro" id="IPR000504">
    <property type="entry name" value="RRM_dom"/>
</dbReference>
<dbReference type="GO" id="GO:1990904">
    <property type="term" value="C:ribonucleoprotein complex"/>
    <property type="evidence" value="ECO:0007669"/>
    <property type="project" value="InterPro"/>
</dbReference>
<name>A0A1D1UQK1_RAMVA</name>